<dbReference type="Proteomes" id="UP000450917">
    <property type="component" value="Unassembled WGS sequence"/>
</dbReference>
<dbReference type="AlphaFoldDB" id="A0A7X3CRG9"/>
<protein>
    <submittedName>
        <fullName evidence="3">6-phospho-3-hexuloisomerase</fullName>
    </submittedName>
</protein>
<dbReference type="InterPro" id="IPR001347">
    <property type="entry name" value="SIS_dom"/>
</dbReference>
<dbReference type="RefSeq" id="WP_155614451.1">
    <property type="nucleotide sequence ID" value="NZ_WNZX01000005.1"/>
</dbReference>
<dbReference type="GO" id="GO:1901135">
    <property type="term" value="P:carbohydrate derivative metabolic process"/>
    <property type="evidence" value="ECO:0007669"/>
    <property type="project" value="InterPro"/>
</dbReference>
<proteinExistence type="inferred from homology"/>
<feature type="domain" description="SIS" evidence="2">
    <location>
        <begin position="28"/>
        <end position="171"/>
    </location>
</feature>
<dbReference type="PANTHER" id="PTHR43443:SF1">
    <property type="entry name" value="3-HEXULOSE-6-PHOSPHATE ISOMERASE"/>
    <property type="match status" value="1"/>
</dbReference>
<reference evidence="3 4" key="1">
    <citation type="submission" date="2019-11" db="EMBL/GenBank/DDBJ databases">
        <title>Draft genome sequences of five Paenibacillus species of dairy origin.</title>
        <authorList>
            <person name="Olajide A.M."/>
            <person name="Chen S."/>
            <person name="Lapointe G."/>
        </authorList>
    </citation>
    <scope>NUCLEOTIDE SEQUENCE [LARGE SCALE GENOMIC DNA]</scope>
    <source>
        <strain evidence="3 4">2CS3</strain>
    </source>
</reference>
<keyword evidence="4" id="KW-1185">Reference proteome</keyword>
<organism evidence="3 4">
    <name type="scientific">Paenibacillus validus</name>
    <dbReference type="NCBI Taxonomy" id="44253"/>
    <lineage>
        <taxon>Bacteria</taxon>
        <taxon>Bacillati</taxon>
        <taxon>Bacillota</taxon>
        <taxon>Bacilli</taxon>
        <taxon>Bacillales</taxon>
        <taxon>Paenibacillaceae</taxon>
        <taxon>Paenibacillus</taxon>
    </lineage>
</organism>
<gene>
    <name evidence="3" type="primary">hxlB</name>
    <name evidence="3" type="ORF">GNP93_08500</name>
</gene>
<accession>A0A7X3CRG9</accession>
<evidence type="ECO:0000313" key="3">
    <source>
        <dbReference type="EMBL" id="MUG70720.1"/>
    </source>
</evidence>
<evidence type="ECO:0000256" key="1">
    <source>
        <dbReference type="ARBA" id="ARBA00009235"/>
    </source>
</evidence>
<dbReference type="PROSITE" id="PS51464">
    <property type="entry name" value="SIS"/>
    <property type="match status" value="1"/>
</dbReference>
<dbReference type="GO" id="GO:0097367">
    <property type="term" value="F:carbohydrate derivative binding"/>
    <property type="evidence" value="ECO:0007669"/>
    <property type="project" value="InterPro"/>
</dbReference>
<sequence>MSTSYLAEIIKELNRTADFVADREVEDLVDRILQSKKVFVAGAGRSGLMVRAFAMRMMQMGIEAYVVGETVTPNLEKGDTLIIGSGSGETRTLIPVAEKAKSLGGSVAVITISPESTLGKLSDITVKMPGSPKEKEGSAYQTIQPMGALFEQSLLLVCDAVILKMMEKQGLDSRTMFGRHANLE</sequence>
<dbReference type="Pfam" id="PF01380">
    <property type="entry name" value="SIS"/>
    <property type="match status" value="1"/>
</dbReference>
<keyword evidence="3" id="KW-0413">Isomerase</keyword>
<dbReference type="InterPro" id="IPR046348">
    <property type="entry name" value="SIS_dom_sf"/>
</dbReference>
<dbReference type="Gene3D" id="3.40.50.10490">
    <property type="entry name" value="Glucose-6-phosphate isomerase like protein, domain 1"/>
    <property type="match status" value="1"/>
</dbReference>
<dbReference type="InterPro" id="IPR017552">
    <property type="entry name" value="PHI/rmpB"/>
</dbReference>
<comment type="similarity">
    <text evidence="1">Belongs to the SIS family. PHI subfamily.</text>
</comment>
<dbReference type="CDD" id="cd05005">
    <property type="entry name" value="SIS_PHI"/>
    <property type="match status" value="1"/>
</dbReference>
<name>A0A7X3CRG9_9BACL</name>
<dbReference type="NCBIfam" id="TIGR03127">
    <property type="entry name" value="RuMP_HxlB"/>
    <property type="match status" value="1"/>
</dbReference>
<evidence type="ECO:0000313" key="4">
    <source>
        <dbReference type="Proteomes" id="UP000450917"/>
    </source>
</evidence>
<comment type="caution">
    <text evidence="3">The sequence shown here is derived from an EMBL/GenBank/DDBJ whole genome shotgun (WGS) entry which is preliminary data.</text>
</comment>
<dbReference type="SUPFAM" id="SSF53697">
    <property type="entry name" value="SIS domain"/>
    <property type="match status" value="1"/>
</dbReference>
<dbReference type="PANTHER" id="PTHR43443">
    <property type="entry name" value="3-HEXULOSE-6-PHOSPHATE ISOMERASE"/>
    <property type="match status" value="1"/>
</dbReference>
<dbReference type="EMBL" id="WNZX01000005">
    <property type="protein sequence ID" value="MUG70720.1"/>
    <property type="molecule type" value="Genomic_DNA"/>
</dbReference>
<evidence type="ECO:0000259" key="2">
    <source>
        <dbReference type="PROSITE" id="PS51464"/>
    </source>
</evidence>
<dbReference type="GO" id="GO:0016853">
    <property type="term" value="F:isomerase activity"/>
    <property type="evidence" value="ECO:0007669"/>
    <property type="project" value="UniProtKB-KW"/>
</dbReference>